<dbReference type="EMBL" id="JASCZI010060810">
    <property type="protein sequence ID" value="MED6136142.1"/>
    <property type="molecule type" value="Genomic_DNA"/>
</dbReference>
<reference evidence="1 2" key="1">
    <citation type="journal article" date="2023" name="Plants (Basel)">
        <title>Bridging the Gap: Combining Genomics and Transcriptomics Approaches to Understand Stylosanthes scabra, an Orphan Legume from the Brazilian Caatinga.</title>
        <authorList>
            <person name="Ferreira-Neto J.R.C."/>
            <person name="da Silva M.D."/>
            <person name="Binneck E."/>
            <person name="de Melo N.F."/>
            <person name="da Silva R.H."/>
            <person name="de Melo A.L.T.M."/>
            <person name="Pandolfi V."/>
            <person name="Bustamante F.O."/>
            <person name="Brasileiro-Vidal A.C."/>
            <person name="Benko-Iseppon A.M."/>
        </authorList>
    </citation>
    <scope>NUCLEOTIDE SEQUENCE [LARGE SCALE GENOMIC DNA]</scope>
    <source>
        <tissue evidence="1">Leaves</tissue>
    </source>
</reference>
<evidence type="ECO:0000313" key="2">
    <source>
        <dbReference type="Proteomes" id="UP001341840"/>
    </source>
</evidence>
<comment type="caution">
    <text evidence="1">The sequence shown here is derived from an EMBL/GenBank/DDBJ whole genome shotgun (WGS) entry which is preliminary data.</text>
</comment>
<protein>
    <submittedName>
        <fullName evidence="1">Uncharacterized protein</fullName>
    </submittedName>
</protein>
<organism evidence="1 2">
    <name type="scientific">Stylosanthes scabra</name>
    <dbReference type="NCBI Taxonomy" id="79078"/>
    <lineage>
        <taxon>Eukaryota</taxon>
        <taxon>Viridiplantae</taxon>
        <taxon>Streptophyta</taxon>
        <taxon>Embryophyta</taxon>
        <taxon>Tracheophyta</taxon>
        <taxon>Spermatophyta</taxon>
        <taxon>Magnoliopsida</taxon>
        <taxon>eudicotyledons</taxon>
        <taxon>Gunneridae</taxon>
        <taxon>Pentapetalae</taxon>
        <taxon>rosids</taxon>
        <taxon>fabids</taxon>
        <taxon>Fabales</taxon>
        <taxon>Fabaceae</taxon>
        <taxon>Papilionoideae</taxon>
        <taxon>50 kb inversion clade</taxon>
        <taxon>dalbergioids sensu lato</taxon>
        <taxon>Dalbergieae</taxon>
        <taxon>Pterocarpus clade</taxon>
        <taxon>Stylosanthes</taxon>
    </lineage>
</organism>
<keyword evidence="2" id="KW-1185">Reference proteome</keyword>
<accession>A0ABU6SIE2</accession>
<sequence length="72" mass="8123">MDLGRMGPISGTDVPNSEGQNIRASRVDCLTRARVLSLLYRKGWVHRSFWIFFWDASRLQGSSVGNKIAGHF</sequence>
<gene>
    <name evidence="1" type="ORF">PIB30_053332</name>
</gene>
<name>A0ABU6SIE2_9FABA</name>
<evidence type="ECO:0000313" key="1">
    <source>
        <dbReference type="EMBL" id="MED6136142.1"/>
    </source>
</evidence>
<dbReference type="Proteomes" id="UP001341840">
    <property type="component" value="Unassembled WGS sequence"/>
</dbReference>
<proteinExistence type="predicted"/>